<feature type="region of interest" description="Disordered" evidence="1">
    <location>
        <begin position="149"/>
        <end position="171"/>
    </location>
</feature>
<dbReference type="Proteomes" id="UP001226762">
    <property type="component" value="Unassembled WGS sequence"/>
</dbReference>
<protein>
    <submittedName>
        <fullName evidence="2">Uncharacterized protein</fullName>
    </submittedName>
</protein>
<evidence type="ECO:0000256" key="1">
    <source>
        <dbReference type="SAM" id="MobiDB-lite"/>
    </source>
</evidence>
<organism evidence="2 3">
    <name type="scientific">Marimonas arenosa</name>
    <dbReference type="NCBI Taxonomy" id="1795305"/>
    <lineage>
        <taxon>Bacteria</taxon>
        <taxon>Pseudomonadati</taxon>
        <taxon>Pseudomonadota</taxon>
        <taxon>Alphaproteobacteria</taxon>
        <taxon>Rhodobacterales</taxon>
        <taxon>Paracoccaceae</taxon>
        <taxon>Marimonas</taxon>
    </lineage>
</organism>
<name>A0AAE3WD40_9RHOB</name>
<gene>
    <name evidence="2" type="ORF">NO357_14115</name>
</gene>
<reference evidence="2" key="2">
    <citation type="submission" date="2023-02" db="EMBL/GenBank/DDBJ databases">
        <title>'Rhodoalgimonas zhirmunskyi' gen. nov., isolated from a red alga.</title>
        <authorList>
            <person name="Nedashkovskaya O.I."/>
            <person name="Otstavnykh N.Y."/>
            <person name="Bystritskaya E.P."/>
            <person name="Balabanova L.A."/>
            <person name="Isaeva M.P."/>
        </authorList>
    </citation>
    <scope>NUCLEOTIDE SEQUENCE</scope>
    <source>
        <strain evidence="2">KCTC 52189</strain>
    </source>
</reference>
<reference evidence="2" key="1">
    <citation type="submission" date="2022-07" db="EMBL/GenBank/DDBJ databases">
        <authorList>
            <person name="Otstavnykh N."/>
            <person name="Isaeva M."/>
            <person name="Bystritskaya E."/>
        </authorList>
    </citation>
    <scope>NUCLEOTIDE SEQUENCE</scope>
    <source>
        <strain evidence="2">KCTC 52189</strain>
    </source>
</reference>
<sequence length="196" mass="22549">MDNTIRGLWCEFMLAEALGSECRPTGFAWYPWDLQIGNSRRGFPDRIRIQVKNRARMQSWNMKSGQLSDSSFNLTWRRRPFYFTRDNPGVPCEDEGFLCDLYVLCHHRGEDPATADHREPPQWDFYVLPVCGPHSAVTESEIAWLQQKTRDTGRGASTQRRPATMTKGIRGRPPIMPLGIDELSIDALRQSLGLEY</sequence>
<comment type="caution">
    <text evidence="2">The sequence shown here is derived from an EMBL/GenBank/DDBJ whole genome shotgun (WGS) entry which is preliminary data.</text>
</comment>
<evidence type="ECO:0000313" key="3">
    <source>
        <dbReference type="Proteomes" id="UP001226762"/>
    </source>
</evidence>
<keyword evidence="3" id="KW-1185">Reference proteome</keyword>
<evidence type="ECO:0000313" key="2">
    <source>
        <dbReference type="EMBL" id="MDQ2091036.1"/>
    </source>
</evidence>
<proteinExistence type="predicted"/>
<dbReference type="AlphaFoldDB" id="A0AAE3WD40"/>
<dbReference type="EMBL" id="JANHAX010000004">
    <property type="protein sequence ID" value="MDQ2091036.1"/>
    <property type="molecule type" value="Genomic_DNA"/>
</dbReference>
<accession>A0AAE3WD40</accession>